<dbReference type="InterPro" id="IPR036390">
    <property type="entry name" value="WH_DNA-bd_sf"/>
</dbReference>
<dbReference type="RefSeq" id="WP_121621608.1">
    <property type="nucleotide sequence ID" value="NZ_JACIIW010000004.1"/>
</dbReference>
<dbReference type="Gene3D" id="3.40.190.10">
    <property type="entry name" value="Periplasmic binding protein-like II"/>
    <property type="match status" value="2"/>
</dbReference>
<name>A0A3L7ANU1_9HYPH</name>
<dbReference type="SUPFAM" id="SSF53850">
    <property type="entry name" value="Periplasmic binding protein-like II"/>
    <property type="match status" value="1"/>
</dbReference>
<keyword evidence="2" id="KW-0805">Transcription regulation</keyword>
<evidence type="ECO:0000313" key="6">
    <source>
        <dbReference type="EMBL" id="RLP81794.1"/>
    </source>
</evidence>
<comment type="similarity">
    <text evidence="1">Belongs to the LysR transcriptional regulatory family.</text>
</comment>
<comment type="caution">
    <text evidence="6">The sequence shown here is derived from an EMBL/GenBank/DDBJ whole genome shotgun (WGS) entry which is preliminary data.</text>
</comment>
<dbReference type="InterPro" id="IPR050176">
    <property type="entry name" value="LTTR"/>
</dbReference>
<dbReference type="Pfam" id="PF00126">
    <property type="entry name" value="HTH_1"/>
    <property type="match status" value="1"/>
</dbReference>
<dbReference type="PANTHER" id="PTHR30579">
    <property type="entry name" value="TRANSCRIPTIONAL REGULATOR"/>
    <property type="match status" value="1"/>
</dbReference>
<sequence>MTRNLELDLLRSYVAVADLGSISAAARRVGRTQSAVSLQMDRLAEAVGFQVLERKGRTVVPTQRGGAFLDDARRLLDLNDQVLAQHVHGTFAQPLRLGFVQDVGEDVLERILTRISAHFPQAPVSVRVCATSSILDQLRAEELDVGVGFRMESDLPARPFLREPMLWIAARNLRIDRDAPVPLVLFEHPCVCRSAAVAALGAVGRASRVTFSSPSLPGLMAAVAAGMGVTVRSRRSLRPGLAVMGDLCSAPLPDLEFMLYGRPGVRPAALAKVEEILEEEIAREHRLHAAA</sequence>
<dbReference type="PROSITE" id="PS50931">
    <property type="entry name" value="HTH_LYSR"/>
    <property type="match status" value="1"/>
</dbReference>
<dbReference type="Pfam" id="PF03466">
    <property type="entry name" value="LysR_substrate"/>
    <property type="match status" value="1"/>
</dbReference>
<dbReference type="OrthoDB" id="1631201at2"/>
<evidence type="ECO:0000259" key="5">
    <source>
        <dbReference type="PROSITE" id="PS50931"/>
    </source>
</evidence>
<dbReference type="SUPFAM" id="SSF46785">
    <property type="entry name" value="Winged helix' DNA-binding domain"/>
    <property type="match status" value="1"/>
</dbReference>
<evidence type="ECO:0000256" key="1">
    <source>
        <dbReference type="ARBA" id="ARBA00009437"/>
    </source>
</evidence>
<keyword evidence="7" id="KW-1185">Reference proteome</keyword>
<reference evidence="6 7" key="1">
    <citation type="submission" date="2018-10" db="EMBL/GenBank/DDBJ databases">
        <title>Xanthobacter tagetidis genome sequencing and assembly.</title>
        <authorList>
            <person name="Maclea K.S."/>
            <person name="Goen A.E."/>
            <person name="Fatima S.A."/>
        </authorList>
    </citation>
    <scope>NUCLEOTIDE SEQUENCE [LARGE SCALE GENOMIC DNA]</scope>
    <source>
        <strain evidence="6 7">ATCC 700314</strain>
    </source>
</reference>
<keyword evidence="3" id="KW-0238">DNA-binding</keyword>
<feature type="domain" description="HTH lysR-type" evidence="5">
    <location>
        <begin position="5"/>
        <end position="62"/>
    </location>
</feature>
<evidence type="ECO:0000313" key="7">
    <source>
        <dbReference type="Proteomes" id="UP000269692"/>
    </source>
</evidence>
<dbReference type="EMBL" id="RCTF01000001">
    <property type="protein sequence ID" value="RLP81794.1"/>
    <property type="molecule type" value="Genomic_DNA"/>
</dbReference>
<gene>
    <name evidence="6" type="ORF">D9R14_02035</name>
</gene>
<evidence type="ECO:0000256" key="2">
    <source>
        <dbReference type="ARBA" id="ARBA00023015"/>
    </source>
</evidence>
<evidence type="ECO:0000256" key="3">
    <source>
        <dbReference type="ARBA" id="ARBA00023125"/>
    </source>
</evidence>
<dbReference type="InterPro" id="IPR005119">
    <property type="entry name" value="LysR_subst-bd"/>
</dbReference>
<dbReference type="PANTHER" id="PTHR30579:SF7">
    <property type="entry name" value="HTH-TYPE TRANSCRIPTIONAL REGULATOR LRHA-RELATED"/>
    <property type="match status" value="1"/>
</dbReference>
<dbReference type="Gene3D" id="1.10.10.10">
    <property type="entry name" value="Winged helix-like DNA-binding domain superfamily/Winged helix DNA-binding domain"/>
    <property type="match status" value="1"/>
</dbReference>
<dbReference type="AlphaFoldDB" id="A0A3L7ANU1"/>
<proteinExistence type="inferred from homology"/>
<dbReference type="InterPro" id="IPR036388">
    <property type="entry name" value="WH-like_DNA-bd_sf"/>
</dbReference>
<dbReference type="GO" id="GO:0003700">
    <property type="term" value="F:DNA-binding transcription factor activity"/>
    <property type="evidence" value="ECO:0007669"/>
    <property type="project" value="InterPro"/>
</dbReference>
<dbReference type="Proteomes" id="UP000269692">
    <property type="component" value="Unassembled WGS sequence"/>
</dbReference>
<accession>A0A3L7ANU1</accession>
<protein>
    <submittedName>
        <fullName evidence="6">LysR family transcriptional regulator</fullName>
    </submittedName>
</protein>
<keyword evidence="4" id="KW-0804">Transcription</keyword>
<organism evidence="6 7">
    <name type="scientific">Xanthobacter tagetidis</name>
    <dbReference type="NCBI Taxonomy" id="60216"/>
    <lineage>
        <taxon>Bacteria</taxon>
        <taxon>Pseudomonadati</taxon>
        <taxon>Pseudomonadota</taxon>
        <taxon>Alphaproteobacteria</taxon>
        <taxon>Hyphomicrobiales</taxon>
        <taxon>Xanthobacteraceae</taxon>
        <taxon>Xanthobacter</taxon>
    </lineage>
</organism>
<dbReference type="InterPro" id="IPR000847">
    <property type="entry name" value="LysR_HTH_N"/>
</dbReference>
<dbReference type="GO" id="GO:0003677">
    <property type="term" value="F:DNA binding"/>
    <property type="evidence" value="ECO:0007669"/>
    <property type="project" value="UniProtKB-KW"/>
</dbReference>
<evidence type="ECO:0000256" key="4">
    <source>
        <dbReference type="ARBA" id="ARBA00023163"/>
    </source>
</evidence>